<gene>
    <name evidence="1" type="ORF">K239x_12440</name>
</gene>
<keyword evidence="2" id="KW-1185">Reference proteome</keyword>
<sequence>MRWCLSFAVILGLSVTDAVSFAQQIGAPRQGEAERLASRRPGSGYLEEGGAGYFATAGVVRFQLIEGRLQLDAPRHRKGSQSLDQNGIYESITVTASRGIPSVHYVCQTDKQQLTLSVAEATKLRIESYLPETGDRAVLEQPESGPVTWTVARGDLKDEYEGPTLLHIHQADPVGFRLHCGVIFKCLMQGRSLRQIEAETTAAMIRQVQNDDLIAVSRDEVLDCVERLGASRRSVRFAASKQLLRWGTPVIPIIDLIDANQLSCEQNDRMQSIRRRLKRVENDTPESLATMLVNDSRHWQSIARGLSDDQIRLANQHLGRIGLERLAIPNRRIEQIARDESGLR</sequence>
<dbReference type="Proteomes" id="UP000319817">
    <property type="component" value="Chromosome"/>
</dbReference>
<accession>A0A517NQ97</accession>
<organism evidence="1 2">
    <name type="scientific">Stieleria marina</name>
    <dbReference type="NCBI Taxonomy" id="1930275"/>
    <lineage>
        <taxon>Bacteria</taxon>
        <taxon>Pseudomonadati</taxon>
        <taxon>Planctomycetota</taxon>
        <taxon>Planctomycetia</taxon>
        <taxon>Pirellulales</taxon>
        <taxon>Pirellulaceae</taxon>
        <taxon>Stieleria</taxon>
    </lineage>
</organism>
<evidence type="ECO:0000313" key="1">
    <source>
        <dbReference type="EMBL" id="QDT09298.1"/>
    </source>
</evidence>
<protein>
    <submittedName>
        <fullName evidence="1">Uncharacterized protein</fullName>
    </submittedName>
</protein>
<dbReference type="EMBL" id="CP036526">
    <property type="protein sequence ID" value="QDT09298.1"/>
    <property type="molecule type" value="Genomic_DNA"/>
</dbReference>
<reference evidence="1 2" key="1">
    <citation type="submission" date="2019-02" db="EMBL/GenBank/DDBJ databases">
        <title>Deep-cultivation of Planctomycetes and their phenomic and genomic characterization uncovers novel biology.</title>
        <authorList>
            <person name="Wiegand S."/>
            <person name="Jogler M."/>
            <person name="Boedeker C."/>
            <person name="Pinto D."/>
            <person name="Vollmers J."/>
            <person name="Rivas-Marin E."/>
            <person name="Kohn T."/>
            <person name="Peeters S.H."/>
            <person name="Heuer A."/>
            <person name="Rast P."/>
            <person name="Oberbeckmann S."/>
            <person name="Bunk B."/>
            <person name="Jeske O."/>
            <person name="Meyerdierks A."/>
            <person name="Storesund J.E."/>
            <person name="Kallscheuer N."/>
            <person name="Luecker S."/>
            <person name="Lage O.M."/>
            <person name="Pohl T."/>
            <person name="Merkel B.J."/>
            <person name="Hornburger P."/>
            <person name="Mueller R.-W."/>
            <person name="Bruemmer F."/>
            <person name="Labrenz M."/>
            <person name="Spormann A.M."/>
            <person name="Op den Camp H."/>
            <person name="Overmann J."/>
            <person name="Amann R."/>
            <person name="Jetten M.S.M."/>
            <person name="Mascher T."/>
            <person name="Medema M.H."/>
            <person name="Devos D.P."/>
            <person name="Kaster A.-K."/>
            <person name="Ovreas L."/>
            <person name="Rohde M."/>
            <person name="Galperin M.Y."/>
            <person name="Jogler C."/>
        </authorList>
    </citation>
    <scope>NUCLEOTIDE SEQUENCE [LARGE SCALE GENOMIC DNA]</scope>
    <source>
        <strain evidence="1 2">K23_9</strain>
    </source>
</reference>
<name>A0A517NQ97_9BACT</name>
<proteinExistence type="predicted"/>
<evidence type="ECO:0000313" key="2">
    <source>
        <dbReference type="Proteomes" id="UP000319817"/>
    </source>
</evidence>
<dbReference type="AlphaFoldDB" id="A0A517NQ97"/>